<protein>
    <submittedName>
        <fullName evidence="1">(northern house mosquito) hypothetical protein</fullName>
    </submittedName>
</protein>
<dbReference type="EMBL" id="HBUE01328391">
    <property type="protein sequence ID" value="CAG6591932.1"/>
    <property type="molecule type" value="Transcribed_RNA"/>
</dbReference>
<proteinExistence type="predicted"/>
<dbReference type="EMBL" id="HBUE01221742">
    <property type="protein sequence ID" value="CAG6539881.1"/>
    <property type="molecule type" value="Transcribed_RNA"/>
</dbReference>
<dbReference type="AlphaFoldDB" id="A0A8D8HTN6"/>
<organism evidence="1">
    <name type="scientific">Culex pipiens</name>
    <name type="common">House mosquito</name>
    <dbReference type="NCBI Taxonomy" id="7175"/>
    <lineage>
        <taxon>Eukaryota</taxon>
        <taxon>Metazoa</taxon>
        <taxon>Ecdysozoa</taxon>
        <taxon>Arthropoda</taxon>
        <taxon>Hexapoda</taxon>
        <taxon>Insecta</taxon>
        <taxon>Pterygota</taxon>
        <taxon>Neoptera</taxon>
        <taxon>Endopterygota</taxon>
        <taxon>Diptera</taxon>
        <taxon>Nematocera</taxon>
        <taxon>Culicoidea</taxon>
        <taxon>Culicidae</taxon>
        <taxon>Culicinae</taxon>
        <taxon>Culicini</taxon>
        <taxon>Culex</taxon>
        <taxon>Culex</taxon>
    </lineage>
</organism>
<name>A0A8D8HTN6_CULPI</name>
<sequence>MSAEKKKTLMSLHESKFTKLHNPVKSFAKFARDLHIPSFCCWLRTTPAEFPIKLHSLRCQSRSIFVLHMRRRFAYRHEINSCPLIFFPGSFFIQRLQVGTWLIHSRMAALICFVCLEKVL</sequence>
<evidence type="ECO:0000313" key="1">
    <source>
        <dbReference type="EMBL" id="CAG6539881.1"/>
    </source>
</evidence>
<accession>A0A8D8HTN6</accession>
<reference evidence="1" key="1">
    <citation type="submission" date="2021-05" db="EMBL/GenBank/DDBJ databases">
        <authorList>
            <person name="Alioto T."/>
            <person name="Alioto T."/>
            <person name="Gomez Garrido J."/>
        </authorList>
    </citation>
    <scope>NUCLEOTIDE SEQUENCE</scope>
</reference>